<proteinExistence type="predicted"/>
<protein>
    <submittedName>
        <fullName evidence="2">Uncharacterized protein</fullName>
    </submittedName>
</protein>
<dbReference type="AlphaFoldDB" id="A0A2W1JFU2"/>
<evidence type="ECO:0000313" key="3">
    <source>
        <dbReference type="Proteomes" id="UP000248857"/>
    </source>
</evidence>
<evidence type="ECO:0000313" key="2">
    <source>
        <dbReference type="EMBL" id="PZD72563.1"/>
    </source>
</evidence>
<keyword evidence="1" id="KW-0472">Membrane</keyword>
<accession>A0A2W1JFU2</accession>
<comment type="caution">
    <text evidence="2">The sequence shown here is derived from an EMBL/GenBank/DDBJ whole genome shotgun (WGS) entry which is preliminary data.</text>
</comment>
<keyword evidence="1" id="KW-1133">Transmembrane helix</keyword>
<reference evidence="2 3" key="1">
    <citation type="journal article" date="2018" name="Sci. Rep.">
        <title>A novel species of the marine cyanobacterium Acaryochloris with a unique pigment content and lifestyle.</title>
        <authorList>
            <person name="Partensky F."/>
            <person name="Six C."/>
            <person name="Ratin M."/>
            <person name="Garczarek L."/>
            <person name="Vaulot D."/>
            <person name="Probert I."/>
            <person name="Calteau A."/>
            <person name="Gourvil P."/>
            <person name="Marie D."/>
            <person name="Grebert T."/>
            <person name="Bouchier C."/>
            <person name="Le Panse S."/>
            <person name="Gachenot M."/>
            <person name="Rodriguez F."/>
            <person name="Garrido J.L."/>
        </authorList>
    </citation>
    <scope>NUCLEOTIDE SEQUENCE [LARGE SCALE GENOMIC DNA]</scope>
    <source>
        <strain evidence="2 3">RCC1774</strain>
    </source>
</reference>
<dbReference type="OrthoDB" id="9833675at2"/>
<evidence type="ECO:0000256" key="1">
    <source>
        <dbReference type="SAM" id="Phobius"/>
    </source>
</evidence>
<keyword evidence="3" id="KW-1185">Reference proteome</keyword>
<dbReference type="Proteomes" id="UP000248857">
    <property type="component" value="Unassembled WGS sequence"/>
</dbReference>
<sequence>MVTAWIVLVAIALTIGAGLGAMLGSVNLSQGTTLAVVTGMGAVLSSGWLARRFLDWIEQQRPETWRAISIRTGFILGAINLTVGLVLAVITVWRVIWPTQSWPWMLLGSGLGLLGASLGGLIAVRAVSEANG</sequence>
<feature type="transmembrane region" description="Helical" evidence="1">
    <location>
        <begin position="30"/>
        <end position="51"/>
    </location>
</feature>
<name>A0A2W1JFU2_9CYAN</name>
<gene>
    <name evidence="2" type="ORF">C1752_03398</name>
</gene>
<dbReference type="RefSeq" id="WP_110986846.1">
    <property type="nucleotide sequence ID" value="NZ_CAWNWM010000009.1"/>
</dbReference>
<dbReference type="EMBL" id="PQWO01000009">
    <property type="protein sequence ID" value="PZD72563.1"/>
    <property type="molecule type" value="Genomic_DNA"/>
</dbReference>
<feature type="transmembrane region" description="Helical" evidence="1">
    <location>
        <begin position="102"/>
        <end position="124"/>
    </location>
</feature>
<keyword evidence="1" id="KW-0812">Transmembrane</keyword>
<organism evidence="2 3">
    <name type="scientific">Acaryochloris thomasi RCC1774</name>
    <dbReference type="NCBI Taxonomy" id="1764569"/>
    <lineage>
        <taxon>Bacteria</taxon>
        <taxon>Bacillati</taxon>
        <taxon>Cyanobacteriota</taxon>
        <taxon>Cyanophyceae</taxon>
        <taxon>Acaryochloridales</taxon>
        <taxon>Acaryochloridaceae</taxon>
        <taxon>Acaryochloris</taxon>
        <taxon>Acaryochloris thomasi</taxon>
    </lineage>
</organism>
<feature type="transmembrane region" description="Helical" evidence="1">
    <location>
        <begin position="72"/>
        <end position="96"/>
    </location>
</feature>